<keyword evidence="8" id="KW-1185">Reference proteome</keyword>
<dbReference type="NCBIfam" id="TIGR00302">
    <property type="entry name" value="phosphoribosylformylglycinamidine synthase subunit PurS"/>
    <property type="match status" value="1"/>
</dbReference>
<dbReference type="EMBL" id="JBHPBY010000330">
    <property type="protein sequence ID" value="MFC1852555.1"/>
    <property type="molecule type" value="Genomic_DNA"/>
</dbReference>
<evidence type="ECO:0000256" key="5">
    <source>
        <dbReference type="ARBA" id="ARBA00022840"/>
    </source>
</evidence>
<dbReference type="NCBIfam" id="NF004630">
    <property type="entry name" value="PRK05974.1"/>
    <property type="match status" value="1"/>
</dbReference>
<accession>A0ABV6Z281</accession>
<dbReference type="EC" id="6.3.5.3" evidence="6"/>
<dbReference type="InterPro" id="IPR003850">
    <property type="entry name" value="PurS"/>
</dbReference>
<dbReference type="HAMAP" id="MF_01926">
    <property type="entry name" value="PurS"/>
    <property type="match status" value="1"/>
</dbReference>
<dbReference type="GO" id="GO:0004642">
    <property type="term" value="F:phosphoribosylformylglycinamidine synthase activity"/>
    <property type="evidence" value="ECO:0007669"/>
    <property type="project" value="UniProtKB-EC"/>
</dbReference>
<dbReference type="InterPro" id="IPR036604">
    <property type="entry name" value="PurS-like_sf"/>
</dbReference>
<proteinExistence type="inferred from homology"/>
<keyword evidence="2 6" id="KW-0436">Ligase</keyword>
<evidence type="ECO:0000256" key="6">
    <source>
        <dbReference type="HAMAP-Rule" id="MF_01926"/>
    </source>
</evidence>
<reference evidence="7 8" key="1">
    <citation type="submission" date="2024-09" db="EMBL/GenBank/DDBJ databases">
        <title>Laminarin stimulates single cell rates of sulfate reduction while oxygen inhibits transcriptomic activity in coastal marine sediment.</title>
        <authorList>
            <person name="Lindsay M."/>
            <person name="Orcutt B."/>
            <person name="Emerson D."/>
            <person name="Stepanauskas R."/>
            <person name="D'Angelo T."/>
        </authorList>
    </citation>
    <scope>NUCLEOTIDE SEQUENCE [LARGE SCALE GENOMIC DNA]</scope>
    <source>
        <strain evidence="7">SAG AM-311-K15</strain>
    </source>
</reference>
<keyword evidence="1 6" id="KW-0963">Cytoplasm</keyword>
<protein>
    <recommendedName>
        <fullName evidence="6">Phosphoribosylformylglycinamidine synthase subunit PurS</fullName>
        <shortName evidence="6">FGAM synthase</shortName>
        <ecNumber evidence="6">6.3.5.3</ecNumber>
    </recommendedName>
    <alternativeName>
        <fullName evidence="6">Formylglycinamide ribonucleotide amidotransferase subunit III</fullName>
        <shortName evidence="6">FGAR amidotransferase III</shortName>
        <shortName evidence="6">FGAR-AT III</shortName>
    </alternativeName>
    <alternativeName>
        <fullName evidence="6">Phosphoribosylformylglycinamidine synthase subunit III</fullName>
    </alternativeName>
</protein>
<keyword evidence="3 6" id="KW-0547">Nucleotide-binding</keyword>
<organism evidence="7 8">
    <name type="scientific">candidate division CSSED10-310 bacterium</name>
    <dbReference type="NCBI Taxonomy" id="2855610"/>
    <lineage>
        <taxon>Bacteria</taxon>
        <taxon>Bacteria division CSSED10-310</taxon>
    </lineage>
</organism>
<evidence type="ECO:0000256" key="2">
    <source>
        <dbReference type="ARBA" id="ARBA00022598"/>
    </source>
</evidence>
<comment type="subunit">
    <text evidence="6">Part of the FGAM synthase complex composed of 1 PurL, 1 PurQ and 2 PurS subunits.</text>
</comment>
<name>A0ABV6Z281_UNCC1</name>
<evidence type="ECO:0000256" key="3">
    <source>
        <dbReference type="ARBA" id="ARBA00022741"/>
    </source>
</evidence>
<comment type="similarity">
    <text evidence="6">Belongs to the PurS family.</text>
</comment>
<gene>
    <name evidence="6 7" type="primary">purS</name>
    <name evidence="7" type="ORF">ACFL27_20350</name>
</gene>
<dbReference type="PANTHER" id="PTHR34696:SF1">
    <property type="entry name" value="PHOSPHORIBOSYLFORMYLGLYCINAMIDINE SYNTHASE SUBUNIT PURS"/>
    <property type="match status" value="1"/>
</dbReference>
<evidence type="ECO:0000256" key="1">
    <source>
        <dbReference type="ARBA" id="ARBA00022490"/>
    </source>
</evidence>
<keyword evidence="5 6" id="KW-0067">ATP-binding</keyword>
<dbReference type="Pfam" id="PF02700">
    <property type="entry name" value="PurS"/>
    <property type="match status" value="1"/>
</dbReference>
<comment type="catalytic activity">
    <reaction evidence="6">
        <text>N(2)-formyl-N(1)-(5-phospho-beta-D-ribosyl)glycinamide + L-glutamine + ATP + H2O = 2-formamido-N(1)-(5-O-phospho-beta-D-ribosyl)acetamidine + L-glutamate + ADP + phosphate + H(+)</text>
        <dbReference type="Rhea" id="RHEA:17129"/>
        <dbReference type="ChEBI" id="CHEBI:15377"/>
        <dbReference type="ChEBI" id="CHEBI:15378"/>
        <dbReference type="ChEBI" id="CHEBI:29985"/>
        <dbReference type="ChEBI" id="CHEBI:30616"/>
        <dbReference type="ChEBI" id="CHEBI:43474"/>
        <dbReference type="ChEBI" id="CHEBI:58359"/>
        <dbReference type="ChEBI" id="CHEBI:147286"/>
        <dbReference type="ChEBI" id="CHEBI:147287"/>
        <dbReference type="ChEBI" id="CHEBI:456216"/>
        <dbReference type="EC" id="6.3.5.3"/>
    </reaction>
</comment>
<evidence type="ECO:0000256" key="4">
    <source>
        <dbReference type="ARBA" id="ARBA00022755"/>
    </source>
</evidence>
<comment type="caution">
    <text evidence="7">The sequence shown here is derived from an EMBL/GenBank/DDBJ whole genome shotgun (WGS) entry which is preliminary data.</text>
</comment>
<dbReference type="PANTHER" id="PTHR34696">
    <property type="entry name" value="PHOSPHORIBOSYLFORMYLGLYCINAMIDINE SYNTHASE SUBUNIT PURS"/>
    <property type="match status" value="1"/>
</dbReference>
<keyword evidence="4 6" id="KW-0658">Purine biosynthesis</keyword>
<sequence>MKVKIHVTLKKSVLDPQGEAVKKGLLTLGFAEIDQVRIGKYFEIDLKVMKGQNLREDISKMCEKLLANPVIEDYEIDIPQEGS</sequence>
<dbReference type="SUPFAM" id="SSF82697">
    <property type="entry name" value="PurS-like"/>
    <property type="match status" value="1"/>
</dbReference>
<dbReference type="Gene3D" id="3.30.1280.10">
    <property type="entry name" value="Phosphoribosylformylglycinamidine synthase subunit PurS"/>
    <property type="match status" value="1"/>
</dbReference>
<evidence type="ECO:0000313" key="7">
    <source>
        <dbReference type="EMBL" id="MFC1852555.1"/>
    </source>
</evidence>
<evidence type="ECO:0000313" key="8">
    <source>
        <dbReference type="Proteomes" id="UP001594351"/>
    </source>
</evidence>
<comment type="function">
    <text evidence="6">Part of the phosphoribosylformylglycinamidine synthase complex involved in the purines biosynthetic pathway. Catalyzes the ATP-dependent conversion of formylglycinamide ribonucleotide (FGAR) and glutamine to yield formylglycinamidine ribonucleotide (FGAM) and glutamate. The FGAM synthase complex is composed of three subunits. PurQ produces an ammonia molecule by converting glutamine to glutamate. PurL transfers the ammonia molecule to FGAR to form FGAM in an ATP-dependent manner. PurS interacts with PurQ and PurL and is thought to assist in the transfer of the ammonia molecule from PurQ to PurL.</text>
</comment>
<comment type="subcellular location">
    <subcellularLocation>
        <location evidence="6">Cytoplasm</location>
    </subcellularLocation>
</comment>
<dbReference type="Proteomes" id="UP001594351">
    <property type="component" value="Unassembled WGS sequence"/>
</dbReference>
<comment type="pathway">
    <text evidence="6">Purine metabolism; IMP biosynthesis via de novo pathway; 5-amino-1-(5-phospho-D-ribosyl)imidazole from N(2)-formyl-N(1)-(5-phospho-D-ribosyl)glycinamide: step 1/2.</text>
</comment>